<organism evidence="1 2">
    <name type="scientific">Pangasianodon hypophthalmus</name>
    <name type="common">Striped catfish</name>
    <name type="synonym">Helicophagus hypophthalmus</name>
    <dbReference type="NCBI Taxonomy" id="310915"/>
    <lineage>
        <taxon>Eukaryota</taxon>
        <taxon>Metazoa</taxon>
        <taxon>Chordata</taxon>
        <taxon>Craniata</taxon>
        <taxon>Vertebrata</taxon>
        <taxon>Euteleostomi</taxon>
        <taxon>Actinopterygii</taxon>
        <taxon>Neopterygii</taxon>
        <taxon>Teleostei</taxon>
        <taxon>Ostariophysi</taxon>
        <taxon>Siluriformes</taxon>
        <taxon>Pangasiidae</taxon>
        <taxon>Pangasianodon</taxon>
    </lineage>
</organism>
<gene>
    <name evidence="1" type="ORF">PHYPO_G00244020</name>
</gene>
<keyword evidence="2" id="KW-1185">Reference proteome</keyword>
<dbReference type="AlphaFoldDB" id="A0A5N5NEJ8"/>
<dbReference type="Proteomes" id="UP000327468">
    <property type="component" value="Chromosome 9"/>
</dbReference>
<proteinExistence type="predicted"/>
<reference evidence="1 2" key="1">
    <citation type="submission" date="2019-06" db="EMBL/GenBank/DDBJ databases">
        <title>A chromosome-scale genome assembly of the striped catfish, Pangasianodon hypophthalmus.</title>
        <authorList>
            <person name="Wen M."/>
            <person name="Zahm M."/>
            <person name="Roques C."/>
            <person name="Cabau C."/>
            <person name="Klopp C."/>
            <person name="Donnadieu C."/>
            <person name="Jouanno E."/>
            <person name="Avarre J.-C."/>
            <person name="Campet M."/>
            <person name="Ha T.T.T."/>
            <person name="Dugue R."/>
            <person name="Lampietro C."/>
            <person name="Louis A."/>
            <person name="Herpin A."/>
            <person name="Echchiki A."/>
            <person name="Berthelot C."/>
            <person name="Parey E."/>
            <person name="Roest-Crollius H."/>
            <person name="Braasch I."/>
            <person name="Postlethwait J."/>
            <person name="Bobe J."/>
            <person name="Montfort J."/>
            <person name="Bouchez O."/>
            <person name="Begum T."/>
            <person name="Schartl M."/>
            <person name="Guiguen Y."/>
        </authorList>
    </citation>
    <scope>NUCLEOTIDE SEQUENCE [LARGE SCALE GENOMIC DNA]</scope>
    <source>
        <strain evidence="1 2">Indonesia</strain>
        <tissue evidence="1">Blood</tissue>
    </source>
</reference>
<sequence>MAVFWTTAVHSAMPEGPELHLASVFVNTACAGLIFSGAVEKSEVSKEAEVPFASDAYRISATSRGKKCGSHSLQSNLTHGVKANQN</sequence>
<evidence type="ECO:0000313" key="1">
    <source>
        <dbReference type="EMBL" id="KAB5565652.1"/>
    </source>
</evidence>
<name>A0A5N5NEJ8_PANHP</name>
<protein>
    <submittedName>
        <fullName evidence="1">Uncharacterized protein</fullName>
    </submittedName>
</protein>
<dbReference type="SUPFAM" id="SSF81624">
    <property type="entry name" value="N-terminal domain of MutM-like DNA repair proteins"/>
    <property type="match status" value="1"/>
</dbReference>
<comment type="caution">
    <text evidence="1">The sequence shown here is derived from an EMBL/GenBank/DDBJ whole genome shotgun (WGS) entry which is preliminary data.</text>
</comment>
<dbReference type="InterPro" id="IPR035937">
    <property type="entry name" value="FPG_N"/>
</dbReference>
<accession>A0A5N5NEJ8</accession>
<dbReference type="EMBL" id="VFJC01000010">
    <property type="protein sequence ID" value="KAB5565652.1"/>
    <property type="molecule type" value="Genomic_DNA"/>
</dbReference>
<evidence type="ECO:0000313" key="2">
    <source>
        <dbReference type="Proteomes" id="UP000327468"/>
    </source>
</evidence>
<dbReference type="Gene3D" id="3.20.190.10">
    <property type="entry name" value="MutM-like, N-terminal"/>
    <property type="match status" value="1"/>
</dbReference>